<sequence length="112" mass="12043">MPGLFMLIHSPALFLRVAINIATSTVGVSVIASTIAVGVVVSKLPAQSGANPFSQITIVGSTSTLAFNRIIQSYEQQHYYNTTATLLDLVDALNKYLEQQFPNQFIKAVISG</sequence>
<evidence type="ECO:0000313" key="3">
    <source>
        <dbReference type="Proteomes" id="UP000663832"/>
    </source>
</evidence>
<dbReference type="Proteomes" id="UP000663877">
    <property type="component" value="Unassembled WGS sequence"/>
</dbReference>
<comment type="caution">
    <text evidence="1">The sequence shown here is derived from an EMBL/GenBank/DDBJ whole genome shotgun (WGS) entry which is preliminary data.</text>
</comment>
<protein>
    <submittedName>
        <fullName evidence="1">Uncharacterized protein</fullName>
    </submittedName>
</protein>
<name>A0A815Z6W0_9BILA</name>
<organism evidence="1 4">
    <name type="scientific">Adineta steineri</name>
    <dbReference type="NCBI Taxonomy" id="433720"/>
    <lineage>
        <taxon>Eukaryota</taxon>
        <taxon>Metazoa</taxon>
        <taxon>Spiralia</taxon>
        <taxon>Gnathifera</taxon>
        <taxon>Rotifera</taxon>
        <taxon>Eurotatoria</taxon>
        <taxon>Bdelloidea</taxon>
        <taxon>Adinetida</taxon>
        <taxon>Adinetidae</taxon>
        <taxon>Adineta</taxon>
    </lineage>
</organism>
<dbReference type="Proteomes" id="UP000663832">
    <property type="component" value="Unassembled WGS sequence"/>
</dbReference>
<dbReference type="EMBL" id="CAJNOM010006872">
    <property type="protein sequence ID" value="CAF1672608.1"/>
    <property type="molecule type" value="Genomic_DNA"/>
</dbReference>
<evidence type="ECO:0000313" key="4">
    <source>
        <dbReference type="Proteomes" id="UP000663877"/>
    </source>
</evidence>
<proteinExistence type="predicted"/>
<dbReference type="OrthoDB" id="10390468at2759"/>
<reference evidence="1" key="1">
    <citation type="submission" date="2021-02" db="EMBL/GenBank/DDBJ databases">
        <authorList>
            <person name="Nowell W R."/>
        </authorList>
    </citation>
    <scope>NUCLEOTIDE SEQUENCE</scope>
</reference>
<dbReference type="AlphaFoldDB" id="A0A815Z6W0"/>
<accession>A0A815Z6W0</accession>
<keyword evidence="3" id="KW-1185">Reference proteome</keyword>
<evidence type="ECO:0000313" key="2">
    <source>
        <dbReference type="EMBL" id="CAF1672608.1"/>
    </source>
</evidence>
<gene>
    <name evidence="1" type="ORF">BJG266_LOCUS48469</name>
    <name evidence="2" type="ORF">QVE165_LOCUS65536</name>
</gene>
<feature type="non-terminal residue" evidence="1">
    <location>
        <position position="112"/>
    </location>
</feature>
<evidence type="ECO:0000313" key="1">
    <source>
        <dbReference type="EMBL" id="CAF1578531.1"/>
    </source>
</evidence>
<dbReference type="EMBL" id="CAJNOI010006452">
    <property type="protein sequence ID" value="CAF1578531.1"/>
    <property type="molecule type" value="Genomic_DNA"/>
</dbReference>